<dbReference type="InterPro" id="IPR037185">
    <property type="entry name" value="EmrE-like"/>
</dbReference>
<dbReference type="RefSeq" id="WP_007203161.1">
    <property type="nucleotide sequence ID" value="NZ_AKKV01000033.1"/>
</dbReference>
<comment type="caution">
    <text evidence="8">The sequence shown here is derived from an EMBL/GenBank/DDBJ whole genome shotgun (WGS) entry which is preliminary data.</text>
</comment>
<dbReference type="PATRIC" id="fig|1196324.3.peg.3164"/>
<dbReference type="EMBL" id="AKKV01000033">
    <property type="protein sequence ID" value="EIT84441.1"/>
    <property type="molecule type" value="Genomic_DNA"/>
</dbReference>
<dbReference type="InterPro" id="IPR045324">
    <property type="entry name" value="Small_multidrug_res"/>
</dbReference>
<gene>
    <name evidence="8" type="ORF">A374_15439</name>
</gene>
<comment type="subcellular location">
    <subcellularLocation>
        <location evidence="1 6">Cell membrane</location>
        <topology evidence="1 6">Multi-pass membrane protein</topology>
    </subcellularLocation>
</comment>
<keyword evidence="2" id="KW-1003">Cell membrane</keyword>
<dbReference type="GO" id="GO:0005886">
    <property type="term" value="C:plasma membrane"/>
    <property type="evidence" value="ECO:0007669"/>
    <property type="project" value="UniProtKB-SubCell"/>
</dbReference>
<proteinExistence type="inferred from homology"/>
<feature type="transmembrane region" description="Helical" evidence="7">
    <location>
        <begin position="202"/>
        <end position="221"/>
    </location>
</feature>
<dbReference type="Pfam" id="PF00893">
    <property type="entry name" value="Multi_Drug_Res"/>
    <property type="match status" value="1"/>
</dbReference>
<sequence>MEAPVQKKMDAVSYARRERRYFYYHLGLFMIAQLVLAVLFGWKGIYGSYEETLKDWFLHKEDGLFENTTVNTYAFYWKNVVVGHGLWAFSYLIFPKKDATRTEKRKQTNRTIVDHLKKVPLTEGRAWGYVALSGLIEIYWVSCLKEDAFTLLPLLALFVSFELLIKAVRVLPVGTAYATFTGIGTVGTIVVDLLFFHEPFHLVKMVLVLMLGGFIVGLKLTSDRKERVK</sequence>
<evidence type="ECO:0000256" key="5">
    <source>
        <dbReference type="ARBA" id="ARBA00023136"/>
    </source>
</evidence>
<dbReference type="GO" id="GO:0022857">
    <property type="term" value="F:transmembrane transporter activity"/>
    <property type="evidence" value="ECO:0007669"/>
    <property type="project" value="InterPro"/>
</dbReference>
<evidence type="ECO:0000256" key="2">
    <source>
        <dbReference type="ARBA" id="ARBA00022475"/>
    </source>
</evidence>
<dbReference type="STRING" id="1196324.A374_15439"/>
<dbReference type="Proteomes" id="UP000004080">
    <property type="component" value="Unassembled WGS sequence"/>
</dbReference>
<reference evidence="8 9" key="1">
    <citation type="journal article" date="2012" name="J. Bacteriol.">
        <title>Genome of Bacillus macauensis ZFHKF-1, a Long-Chain-Forming Bacterium.</title>
        <authorList>
            <person name="Cai L."/>
            <person name="Zhang T."/>
        </authorList>
    </citation>
    <scope>NUCLEOTIDE SEQUENCE [LARGE SCALE GENOMIC DNA]</scope>
    <source>
        <strain evidence="8 9">ZFHKF-1</strain>
    </source>
</reference>
<dbReference type="PANTHER" id="PTHR30561:SF7">
    <property type="entry name" value="GUANIDINIUM EFFLUX SYSTEM SUBUNIT GDNC-RELATED"/>
    <property type="match status" value="1"/>
</dbReference>
<dbReference type="AlphaFoldDB" id="I8IY87"/>
<keyword evidence="9" id="KW-1185">Reference proteome</keyword>
<protein>
    <submittedName>
        <fullName evidence="8">SugE protein</fullName>
    </submittedName>
</protein>
<evidence type="ECO:0000256" key="1">
    <source>
        <dbReference type="ARBA" id="ARBA00004651"/>
    </source>
</evidence>
<keyword evidence="4 7" id="KW-1133">Transmembrane helix</keyword>
<dbReference type="SUPFAM" id="SSF103481">
    <property type="entry name" value="Multidrug resistance efflux transporter EmrE"/>
    <property type="match status" value="1"/>
</dbReference>
<evidence type="ECO:0000256" key="7">
    <source>
        <dbReference type="SAM" id="Phobius"/>
    </source>
</evidence>
<evidence type="ECO:0000256" key="6">
    <source>
        <dbReference type="RuleBase" id="RU003942"/>
    </source>
</evidence>
<dbReference type="Gene3D" id="1.10.3730.20">
    <property type="match status" value="1"/>
</dbReference>
<name>I8IY87_9BACL</name>
<evidence type="ECO:0000256" key="3">
    <source>
        <dbReference type="ARBA" id="ARBA00022692"/>
    </source>
</evidence>
<evidence type="ECO:0000256" key="4">
    <source>
        <dbReference type="ARBA" id="ARBA00022989"/>
    </source>
</evidence>
<keyword evidence="3 6" id="KW-0812">Transmembrane</keyword>
<accession>I8IY87</accession>
<comment type="similarity">
    <text evidence="6">Belongs to the drug/metabolite transporter (DMT) superfamily. Small multidrug resistance (SMR) (TC 2.A.7.1) family.</text>
</comment>
<keyword evidence="5 7" id="KW-0472">Membrane</keyword>
<evidence type="ECO:0000313" key="8">
    <source>
        <dbReference type="EMBL" id="EIT84441.1"/>
    </source>
</evidence>
<evidence type="ECO:0000313" key="9">
    <source>
        <dbReference type="Proteomes" id="UP000004080"/>
    </source>
</evidence>
<feature type="transmembrane region" description="Helical" evidence="7">
    <location>
        <begin position="21"/>
        <end position="42"/>
    </location>
</feature>
<dbReference type="eggNOG" id="COG2076">
    <property type="taxonomic scope" value="Bacteria"/>
</dbReference>
<dbReference type="InterPro" id="IPR000390">
    <property type="entry name" value="Small_drug/metabolite_transptr"/>
</dbReference>
<feature type="transmembrane region" description="Helical" evidence="7">
    <location>
        <begin position="177"/>
        <end position="196"/>
    </location>
</feature>
<organism evidence="8 9">
    <name type="scientific">Fictibacillus macauensis ZFHKF-1</name>
    <dbReference type="NCBI Taxonomy" id="1196324"/>
    <lineage>
        <taxon>Bacteria</taxon>
        <taxon>Bacillati</taxon>
        <taxon>Bacillota</taxon>
        <taxon>Bacilli</taxon>
        <taxon>Bacillales</taxon>
        <taxon>Fictibacillaceae</taxon>
        <taxon>Fictibacillus</taxon>
    </lineage>
</organism>
<feature type="transmembrane region" description="Helical" evidence="7">
    <location>
        <begin position="75"/>
        <end position="94"/>
    </location>
</feature>
<dbReference type="PANTHER" id="PTHR30561">
    <property type="entry name" value="SMR FAMILY PROTON-DEPENDENT DRUG EFFLUX TRANSPORTER SUGE"/>
    <property type="match status" value="1"/>
</dbReference>